<dbReference type="Proteomes" id="UP000070376">
    <property type="component" value="Unassembled WGS sequence"/>
</dbReference>
<feature type="transmembrane region" description="Helical" evidence="5">
    <location>
        <begin position="31"/>
        <end position="47"/>
    </location>
</feature>
<reference evidence="7" key="1">
    <citation type="submission" date="2016-01" db="EMBL/GenBank/DDBJ databases">
        <authorList>
            <person name="Mitreva M."/>
            <person name="Pepin K.H."/>
            <person name="Mihindukulasuriya K.A."/>
            <person name="Fulton R."/>
            <person name="Fronick C."/>
            <person name="O'Laughlin M."/>
            <person name="Miner T."/>
            <person name="Herter B."/>
            <person name="Rosa B.A."/>
            <person name="Cordes M."/>
            <person name="Tomlinson C."/>
            <person name="Wollam A."/>
            <person name="Palsikar V.B."/>
            <person name="Mardis E.R."/>
            <person name="Wilson R.K."/>
        </authorList>
    </citation>
    <scope>NUCLEOTIDE SEQUENCE [LARGE SCALE GENOMIC DNA]</scope>
    <source>
        <strain evidence="7">GED7749B</strain>
    </source>
</reference>
<gene>
    <name evidence="6" type="ORF">HMPREF3213_00900</name>
</gene>
<dbReference type="EMBL" id="LRPN01000031">
    <property type="protein sequence ID" value="KWZ84232.1"/>
    <property type="molecule type" value="Genomic_DNA"/>
</dbReference>
<evidence type="ECO:0000256" key="5">
    <source>
        <dbReference type="SAM" id="Phobius"/>
    </source>
</evidence>
<keyword evidence="4 5" id="KW-0472">Membrane</keyword>
<dbReference type="InterPro" id="IPR003825">
    <property type="entry name" value="Colicin-V_CvpA"/>
</dbReference>
<evidence type="ECO:0000256" key="2">
    <source>
        <dbReference type="ARBA" id="ARBA00022692"/>
    </source>
</evidence>
<keyword evidence="3 5" id="KW-1133">Transmembrane helix</keyword>
<evidence type="ECO:0000256" key="3">
    <source>
        <dbReference type="ARBA" id="ARBA00022989"/>
    </source>
</evidence>
<dbReference type="PANTHER" id="PTHR37306:SF1">
    <property type="entry name" value="COLICIN V PRODUCTION PROTEIN"/>
    <property type="match status" value="1"/>
</dbReference>
<feature type="transmembrane region" description="Helical" evidence="5">
    <location>
        <begin position="81"/>
        <end position="101"/>
    </location>
</feature>
<dbReference type="PATRIC" id="fig|1398.22.peg.908"/>
<evidence type="ECO:0000256" key="4">
    <source>
        <dbReference type="ARBA" id="ARBA00023136"/>
    </source>
</evidence>
<evidence type="ECO:0000313" key="6">
    <source>
        <dbReference type="EMBL" id="KWZ84232.1"/>
    </source>
</evidence>
<evidence type="ECO:0000256" key="1">
    <source>
        <dbReference type="ARBA" id="ARBA00004141"/>
    </source>
</evidence>
<sequence length="180" mass="19877">MKMKMVNLIIIILLVLGFLNGKRKGFILQAVHLTGFVIASAVAYILYDDLAEKLKLMIPYPSFNSDSSFALLMHEGNMETAFYRIIAFAILFFAVRILLNIVGSSLTFLAQLPVLKQVNGWAGGILGFAELYLIIFIVLYIGSLLPVDEIQSALKASAVAEGMIKNTPYISALVASWWVK</sequence>
<comment type="caution">
    <text evidence="6">The sequence shown here is derived from an EMBL/GenBank/DDBJ whole genome shotgun (WGS) entry which is preliminary data.</text>
</comment>
<accession>A0A133KXS5</accession>
<dbReference type="GO" id="GO:0016020">
    <property type="term" value="C:membrane"/>
    <property type="evidence" value="ECO:0007669"/>
    <property type="project" value="UniProtKB-SubCell"/>
</dbReference>
<dbReference type="GO" id="GO:0009403">
    <property type="term" value="P:toxin biosynthetic process"/>
    <property type="evidence" value="ECO:0007669"/>
    <property type="project" value="InterPro"/>
</dbReference>
<name>A0A133KXS5_HEYCO</name>
<dbReference type="PANTHER" id="PTHR37306">
    <property type="entry name" value="COLICIN V PRODUCTION PROTEIN"/>
    <property type="match status" value="1"/>
</dbReference>
<comment type="subcellular location">
    <subcellularLocation>
        <location evidence="1">Membrane</location>
        <topology evidence="1">Multi-pass membrane protein</topology>
    </subcellularLocation>
</comment>
<dbReference type="Pfam" id="PF02674">
    <property type="entry name" value="Colicin_V"/>
    <property type="match status" value="1"/>
</dbReference>
<protein>
    <submittedName>
        <fullName evidence="6">CvpA family protein</fullName>
    </submittedName>
</protein>
<organism evidence="6 7">
    <name type="scientific">Heyndrickxia coagulans</name>
    <name type="common">Weizmannia coagulans</name>
    <dbReference type="NCBI Taxonomy" id="1398"/>
    <lineage>
        <taxon>Bacteria</taxon>
        <taxon>Bacillati</taxon>
        <taxon>Bacillota</taxon>
        <taxon>Bacilli</taxon>
        <taxon>Bacillales</taxon>
        <taxon>Bacillaceae</taxon>
        <taxon>Heyndrickxia</taxon>
    </lineage>
</organism>
<evidence type="ECO:0000313" key="7">
    <source>
        <dbReference type="Proteomes" id="UP000070376"/>
    </source>
</evidence>
<feature type="transmembrane region" description="Helical" evidence="5">
    <location>
        <begin position="121"/>
        <end position="145"/>
    </location>
</feature>
<keyword evidence="2 5" id="KW-0812">Transmembrane</keyword>
<proteinExistence type="predicted"/>
<dbReference type="AlphaFoldDB" id="A0A133KXS5"/>